<dbReference type="AlphaFoldDB" id="A0AA36Y6L7"/>
<reference evidence="6 7" key="1">
    <citation type="submission" date="2011-10" db="EMBL/GenBank/DDBJ databases">
        <title>The Genome Sequence of Lachnospiraceae bacterium ACC2.</title>
        <authorList>
            <consortium name="The Broad Institute Genome Sequencing Platform"/>
            <person name="Earl A."/>
            <person name="Ward D."/>
            <person name="Feldgarden M."/>
            <person name="Gevers D."/>
            <person name="Sizova M."/>
            <person name="Hazen A."/>
            <person name="Epstein S."/>
            <person name="Young S.K."/>
            <person name="Zeng Q."/>
            <person name="Gargeya S."/>
            <person name="Fitzgerald M."/>
            <person name="Haas B."/>
            <person name="Abouelleil A."/>
            <person name="Alvarado L."/>
            <person name="Arachchi H.M."/>
            <person name="Berlin A."/>
            <person name="Brown A."/>
            <person name="Chapman S.B."/>
            <person name="Chen Z."/>
            <person name="Dunbar C."/>
            <person name="Freedman E."/>
            <person name="Gearin G."/>
            <person name="Goldberg J."/>
            <person name="Griggs A."/>
            <person name="Gujja S."/>
            <person name="Heiman D."/>
            <person name="Howarth C."/>
            <person name="Larson L."/>
            <person name="Lui A."/>
            <person name="MacDonald P.J.P."/>
            <person name="Montmayeur A."/>
            <person name="Murphy C."/>
            <person name="Neiman D."/>
            <person name="Pearson M."/>
            <person name="Priest M."/>
            <person name="Roberts A."/>
            <person name="Saif S."/>
            <person name="Shea T."/>
            <person name="Shenoy N."/>
            <person name="Sisk P."/>
            <person name="Stolte C."/>
            <person name="Sykes S."/>
            <person name="Wortman J."/>
            <person name="Nusbaum C."/>
            <person name="Birren B."/>
        </authorList>
    </citation>
    <scope>NUCLEOTIDE SEQUENCE [LARGE SCALE GENOMIC DNA]</scope>
    <source>
        <strain evidence="6 7">ACC2</strain>
    </source>
</reference>
<sequence>MHQAIQMSDTLWYLGSSDRRLAKFENCHPVPLGISYNSYLVMDEKTVLLDTVDHSICGVFLENIKSVLNGRPLDYIIVNHMEPDHCATLAEVLLRYPEATVVGSAKTHAMIKQFFGDLNLQGKVMQVKENDTLSTGHHNFRFILAPMVHWPEVTVTYDETEKILFSADAFGTFGALSGNLYADQLDFGDFELSEMRRYYSNIVGKYGLQVQALLNKAAGLDIQMICPLHGPVWRAANKIQWLIEKYSRWATYRPEDNEVVIFYASIYGGTENAAEVLANALGAKKVKNIKMYDVSVTDVSYLVSEAFRASHLVFASATYNNEIFPYMENLIRDLAAHNVQNRSIALVENGSWAPVSGKKMSELFSSMKNMNFLQDTVTLKSRGHEEQRLQLLSLADTIAESVFAAELH</sequence>
<evidence type="ECO:0000256" key="1">
    <source>
        <dbReference type="ARBA" id="ARBA00001962"/>
    </source>
</evidence>
<dbReference type="GO" id="GO:0010181">
    <property type="term" value="F:FMN binding"/>
    <property type="evidence" value="ECO:0007669"/>
    <property type="project" value="InterPro"/>
</dbReference>
<keyword evidence="7" id="KW-1185">Reference proteome</keyword>
<dbReference type="RefSeq" id="WP_009532177.1">
    <property type="nucleotide sequence ID" value="NZ_JH590861.1"/>
</dbReference>
<comment type="caution">
    <text evidence="6">The sequence shown here is derived from an EMBL/GenBank/DDBJ whole genome shotgun (WGS) entry which is preliminary data.</text>
</comment>
<comment type="similarity">
    <text evidence="2">In the N-terminal section; belongs to the zinc metallo-hydrolase group 3 family.</text>
</comment>
<dbReference type="SMART" id="SM00849">
    <property type="entry name" value="Lactamase_B"/>
    <property type="match status" value="1"/>
</dbReference>
<gene>
    <name evidence="6" type="ORF">HMPREF9623_00343</name>
</gene>
<dbReference type="Pfam" id="PF19583">
    <property type="entry name" value="ODP"/>
    <property type="match status" value="1"/>
</dbReference>
<keyword evidence="4" id="KW-0249">Electron transport</keyword>
<dbReference type="PROSITE" id="PS00201">
    <property type="entry name" value="FLAVODOXIN"/>
    <property type="match status" value="1"/>
</dbReference>
<dbReference type="PIRSF" id="PIRSF005243">
    <property type="entry name" value="ROO"/>
    <property type="match status" value="1"/>
</dbReference>
<comment type="cofactor">
    <cofactor evidence="1">
        <name>Fe cation</name>
        <dbReference type="ChEBI" id="CHEBI:24875"/>
    </cofactor>
</comment>
<dbReference type="Proteomes" id="UP000018466">
    <property type="component" value="Unassembled WGS sequence"/>
</dbReference>
<dbReference type="InterPro" id="IPR036866">
    <property type="entry name" value="RibonucZ/Hydroxyglut_hydro"/>
</dbReference>
<proteinExistence type="inferred from homology"/>
<dbReference type="Gene3D" id="3.40.50.360">
    <property type="match status" value="1"/>
</dbReference>
<evidence type="ECO:0000259" key="5">
    <source>
        <dbReference type="PROSITE" id="PS50902"/>
    </source>
</evidence>
<evidence type="ECO:0000313" key="6">
    <source>
        <dbReference type="EMBL" id="EHO18159.1"/>
    </source>
</evidence>
<dbReference type="GO" id="GO:0009055">
    <property type="term" value="F:electron transfer activity"/>
    <property type="evidence" value="ECO:0007669"/>
    <property type="project" value="InterPro"/>
</dbReference>
<dbReference type="InterPro" id="IPR001279">
    <property type="entry name" value="Metallo-B-lactamas"/>
</dbReference>
<dbReference type="Pfam" id="PF00258">
    <property type="entry name" value="Flavodoxin_1"/>
    <property type="match status" value="1"/>
</dbReference>
<protein>
    <recommendedName>
        <fullName evidence="5">Flavodoxin-like domain-containing protein</fullName>
    </recommendedName>
</protein>
<evidence type="ECO:0000256" key="3">
    <source>
        <dbReference type="ARBA" id="ARBA00022448"/>
    </source>
</evidence>
<keyword evidence="3" id="KW-0813">Transport</keyword>
<organism evidence="6 7">
    <name type="scientific">Stomatobaculum longum</name>
    <dbReference type="NCBI Taxonomy" id="796942"/>
    <lineage>
        <taxon>Bacteria</taxon>
        <taxon>Bacillati</taxon>
        <taxon>Bacillota</taxon>
        <taxon>Clostridia</taxon>
        <taxon>Lachnospirales</taxon>
        <taxon>Lachnospiraceae</taxon>
        <taxon>Stomatobaculum</taxon>
    </lineage>
</organism>
<dbReference type="PANTHER" id="PTHR32145:SF20">
    <property type="entry name" value="FLAVOPROTEIN"/>
    <property type="match status" value="1"/>
</dbReference>
<feature type="domain" description="Flavodoxin-like" evidence="5">
    <location>
        <begin position="259"/>
        <end position="399"/>
    </location>
</feature>
<dbReference type="GO" id="GO:0016651">
    <property type="term" value="F:oxidoreductase activity, acting on NAD(P)H"/>
    <property type="evidence" value="ECO:0007669"/>
    <property type="project" value="UniProtKB-ARBA"/>
</dbReference>
<dbReference type="InterPro" id="IPR029039">
    <property type="entry name" value="Flavoprotein-like_sf"/>
</dbReference>
<evidence type="ECO:0000256" key="2">
    <source>
        <dbReference type="ARBA" id="ARBA00007121"/>
    </source>
</evidence>
<accession>A0AA36Y6L7</accession>
<dbReference type="Gene3D" id="3.60.15.10">
    <property type="entry name" value="Ribonuclease Z/Hydroxyacylglutathione hydrolase-like"/>
    <property type="match status" value="1"/>
</dbReference>
<name>A0AA36Y6L7_9FIRM</name>
<evidence type="ECO:0000256" key="4">
    <source>
        <dbReference type="ARBA" id="ARBA00022982"/>
    </source>
</evidence>
<dbReference type="InterPro" id="IPR045761">
    <property type="entry name" value="ODP_dom"/>
</dbReference>
<dbReference type="CDD" id="cd07709">
    <property type="entry name" value="flavodiiron_proteins_MBL-fold"/>
    <property type="match status" value="1"/>
</dbReference>
<dbReference type="SUPFAM" id="SSF52218">
    <property type="entry name" value="Flavoproteins"/>
    <property type="match status" value="1"/>
</dbReference>
<dbReference type="EMBL" id="AGEL01000003">
    <property type="protein sequence ID" value="EHO18159.1"/>
    <property type="molecule type" value="Genomic_DNA"/>
</dbReference>
<dbReference type="InterPro" id="IPR051285">
    <property type="entry name" value="NADH_oxidoreductase_modular"/>
</dbReference>
<dbReference type="GO" id="GO:0046872">
    <property type="term" value="F:metal ion binding"/>
    <property type="evidence" value="ECO:0007669"/>
    <property type="project" value="InterPro"/>
</dbReference>
<dbReference type="PROSITE" id="PS50902">
    <property type="entry name" value="FLAVODOXIN_LIKE"/>
    <property type="match status" value="1"/>
</dbReference>
<dbReference type="PANTHER" id="PTHR32145">
    <property type="entry name" value="DIFLAVIN FLAVOPROTEIN A 2-RELATED"/>
    <property type="match status" value="1"/>
</dbReference>
<dbReference type="GeneID" id="86940135"/>
<evidence type="ECO:0000313" key="7">
    <source>
        <dbReference type="Proteomes" id="UP000018466"/>
    </source>
</evidence>
<dbReference type="InterPro" id="IPR016440">
    <property type="entry name" value="Rubredoxin-O_OxRdtase"/>
</dbReference>
<dbReference type="InterPro" id="IPR001226">
    <property type="entry name" value="Flavodoxin_CS"/>
</dbReference>
<dbReference type="InterPro" id="IPR008254">
    <property type="entry name" value="Flavodoxin/NO_synth"/>
</dbReference>
<dbReference type="SUPFAM" id="SSF56281">
    <property type="entry name" value="Metallo-hydrolase/oxidoreductase"/>
    <property type="match status" value="1"/>
</dbReference>